<gene>
    <name evidence="14" type="ordered locus">Clocel_1338</name>
</gene>
<dbReference type="STRING" id="573061.Clocel_1338"/>
<protein>
    <submittedName>
        <fullName evidence="14">Diacylglycerol kinase catalytic region</fullName>
    </submittedName>
</protein>
<dbReference type="Pfam" id="PF00781">
    <property type="entry name" value="DAGK_cat"/>
    <property type="match status" value="1"/>
</dbReference>
<dbReference type="SUPFAM" id="SSF111331">
    <property type="entry name" value="NAD kinase/diacylglycerol kinase-like"/>
    <property type="match status" value="1"/>
</dbReference>
<dbReference type="AlphaFoldDB" id="D9SVG7"/>
<dbReference type="InterPro" id="IPR001206">
    <property type="entry name" value="Diacylglycerol_kinase_cat_dom"/>
</dbReference>
<dbReference type="NCBIfam" id="NF009605">
    <property type="entry name" value="PRK13059.1"/>
    <property type="match status" value="1"/>
</dbReference>
<evidence type="ECO:0000256" key="11">
    <source>
        <dbReference type="ARBA" id="ARBA00023209"/>
    </source>
</evidence>
<feature type="domain" description="DAGKc" evidence="13">
    <location>
        <begin position="1"/>
        <end position="130"/>
    </location>
</feature>
<dbReference type="GO" id="GO:0008654">
    <property type="term" value="P:phospholipid biosynthetic process"/>
    <property type="evidence" value="ECO:0007669"/>
    <property type="project" value="UniProtKB-KW"/>
</dbReference>
<evidence type="ECO:0000256" key="6">
    <source>
        <dbReference type="ARBA" id="ARBA00022741"/>
    </source>
</evidence>
<keyword evidence="5" id="KW-0479">Metal-binding</keyword>
<dbReference type="Pfam" id="PF19279">
    <property type="entry name" value="YegS_C"/>
    <property type="match status" value="1"/>
</dbReference>
<keyword evidence="8" id="KW-0067">ATP-binding</keyword>
<keyword evidence="3" id="KW-0444">Lipid biosynthesis</keyword>
<dbReference type="SMART" id="SM00046">
    <property type="entry name" value="DAGKc"/>
    <property type="match status" value="1"/>
</dbReference>
<dbReference type="RefSeq" id="WP_010076045.1">
    <property type="nucleotide sequence ID" value="NC_014393.1"/>
</dbReference>
<evidence type="ECO:0000256" key="1">
    <source>
        <dbReference type="ARBA" id="ARBA00001946"/>
    </source>
</evidence>
<dbReference type="InterPro" id="IPR050187">
    <property type="entry name" value="Lipid_Phosphate_FormReg"/>
</dbReference>
<dbReference type="HOGENOM" id="CLU_045532_1_0_9"/>
<dbReference type="NCBIfam" id="TIGR00147">
    <property type="entry name" value="YegS/Rv2252/BmrU family lipid kinase"/>
    <property type="match status" value="1"/>
</dbReference>
<dbReference type="eggNOG" id="COG1597">
    <property type="taxonomic scope" value="Bacteria"/>
</dbReference>
<name>D9SVG7_CLOC7</name>
<keyword evidence="11" id="KW-0594">Phospholipid biosynthesis</keyword>
<evidence type="ECO:0000256" key="3">
    <source>
        <dbReference type="ARBA" id="ARBA00022516"/>
    </source>
</evidence>
<dbReference type="PROSITE" id="PS50146">
    <property type="entry name" value="DAGK"/>
    <property type="match status" value="1"/>
</dbReference>
<reference evidence="14 15" key="1">
    <citation type="submission" date="2010-08" db="EMBL/GenBank/DDBJ databases">
        <title>Complete sequence of Clostridium cellulovorans 743B.</title>
        <authorList>
            <consortium name="US DOE Joint Genome Institute"/>
            <person name="Lucas S."/>
            <person name="Copeland A."/>
            <person name="Lapidus A."/>
            <person name="Cheng J.-F."/>
            <person name="Bruce D."/>
            <person name="Goodwin L."/>
            <person name="Pitluck S."/>
            <person name="Chertkov O."/>
            <person name="Detter J.C."/>
            <person name="Han C."/>
            <person name="Tapia R."/>
            <person name="Land M."/>
            <person name="Hauser L."/>
            <person name="Chang Y.-J."/>
            <person name="Jeffries C."/>
            <person name="Kyrpides N."/>
            <person name="Ivanova N."/>
            <person name="Mikhailova N."/>
            <person name="Hemme C.L."/>
            <person name="Woyke T."/>
        </authorList>
    </citation>
    <scope>NUCLEOTIDE SEQUENCE [LARGE SCALE GENOMIC DNA]</scope>
    <source>
        <strain evidence="15">ATCC 35296 / DSM 3052 / OCM 3 / 743B</strain>
    </source>
</reference>
<keyword evidence="6" id="KW-0547">Nucleotide-binding</keyword>
<dbReference type="EMBL" id="CP002160">
    <property type="protein sequence ID" value="ADL51091.1"/>
    <property type="molecule type" value="Genomic_DNA"/>
</dbReference>
<evidence type="ECO:0000256" key="12">
    <source>
        <dbReference type="ARBA" id="ARBA00023264"/>
    </source>
</evidence>
<keyword evidence="7 14" id="KW-0418">Kinase</keyword>
<proteinExistence type="inferred from homology"/>
<keyword evidence="10" id="KW-0443">Lipid metabolism</keyword>
<evidence type="ECO:0000256" key="9">
    <source>
        <dbReference type="ARBA" id="ARBA00022842"/>
    </source>
</evidence>
<keyword evidence="4" id="KW-0808">Transferase</keyword>
<dbReference type="GO" id="GO:0005886">
    <property type="term" value="C:plasma membrane"/>
    <property type="evidence" value="ECO:0007669"/>
    <property type="project" value="TreeGrafter"/>
</dbReference>
<dbReference type="Gene3D" id="2.60.200.40">
    <property type="match status" value="1"/>
</dbReference>
<accession>D9SVG7</accession>
<dbReference type="GO" id="GO:0005524">
    <property type="term" value="F:ATP binding"/>
    <property type="evidence" value="ECO:0007669"/>
    <property type="project" value="UniProtKB-KW"/>
</dbReference>
<dbReference type="InterPro" id="IPR016064">
    <property type="entry name" value="NAD/diacylglycerol_kinase_sf"/>
</dbReference>
<keyword evidence="9" id="KW-0460">Magnesium</keyword>
<evidence type="ECO:0000256" key="8">
    <source>
        <dbReference type="ARBA" id="ARBA00022840"/>
    </source>
</evidence>
<dbReference type="GO" id="GO:0004143">
    <property type="term" value="F:ATP-dependent diacylglycerol kinase activity"/>
    <property type="evidence" value="ECO:0007669"/>
    <property type="project" value="TreeGrafter"/>
</dbReference>
<evidence type="ECO:0000313" key="15">
    <source>
        <dbReference type="Proteomes" id="UP000002730"/>
    </source>
</evidence>
<organism evidence="14 15">
    <name type="scientific">Clostridium cellulovorans (strain ATCC 35296 / DSM 3052 / OCM 3 / 743B)</name>
    <dbReference type="NCBI Taxonomy" id="573061"/>
    <lineage>
        <taxon>Bacteria</taxon>
        <taxon>Bacillati</taxon>
        <taxon>Bacillota</taxon>
        <taxon>Clostridia</taxon>
        <taxon>Eubacteriales</taxon>
        <taxon>Clostridiaceae</taxon>
        <taxon>Clostridium</taxon>
    </lineage>
</organism>
<dbReference type="InterPro" id="IPR045540">
    <property type="entry name" value="YegS/DAGK_C"/>
</dbReference>
<dbReference type="PANTHER" id="PTHR12358:SF106">
    <property type="entry name" value="LIPID KINASE YEGS"/>
    <property type="match status" value="1"/>
</dbReference>
<dbReference type="Proteomes" id="UP000002730">
    <property type="component" value="Chromosome"/>
</dbReference>
<comment type="cofactor">
    <cofactor evidence="1">
        <name>Mg(2+)</name>
        <dbReference type="ChEBI" id="CHEBI:18420"/>
    </cofactor>
</comment>
<comment type="similarity">
    <text evidence="2">Belongs to the diacylglycerol/lipid kinase family.</text>
</comment>
<dbReference type="KEGG" id="ccb:Clocel_1338"/>
<keyword evidence="15" id="KW-1185">Reference proteome</keyword>
<dbReference type="PANTHER" id="PTHR12358">
    <property type="entry name" value="SPHINGOSINE KINASE"/>
    <property type="match status" value="1"/>
</dbReference>
<keyword evidence="12" id="KW-1208">Phospholipid metabolism</keyword>
<evidence type="ECO:0000256" key="4">
    <source>
        <dbReference type="ARBA" id="ARBA00022679"/>
    </source>
</evidence>
<sequence length="303" mass="34053">MRRVKLIYNPFSGDNLMAQKLDDVIRIHQEYGYSVVPYRISFESTMDAAFTDINEGYEYIIVAGGDGTVDTAVNCMKNLNIDLPIGIIPVGTANDFAKFLGMSSDVLEACEQIINSDIELVDLGKINDKYFINVASTGMFTDISQKIDGNFKHSMGKVAYYIKGIEEVVNLKKYKIKVSTDEIVFDDYMYSMLVFNGRTAGNLNLAYKAEVQDGMFDVIIIKAKPFTNVVNLCIKIIKGEHLDKSEELVYFKTDKVYIECDEEIVTDIDGERGPDFPVTITCEKGSLKILGLNKSLKEHQNNK</sequence>
<dbReference type="GO" id="GO:0046872">
    <property type="term" value="F:metal ion binding"/>
    <property type="evidence" value="ECO:0007669"/>
    <property type="project" value="UniProtKB-KW"/>
</dbReference>
<evidence type="ECO:0000256" key="2">
    <source>
        <dbReference type="ARBA" id="ARBA00005983"/>
    </source>
</evidence>
<evidence type="ECO:0000256" key="5">
    <source>
        <dbReference type="ARBA" id="ARBA00022723"/>
    </source>
</evidence>
<dbReference type="OrthoDB" id="142078at2"/>
<evidence type="ECO:0000313" key="14">
    <source>
        <dbReference type="EMBL" id="ADL51091.1"/>
    </source>
</evidence>
<dbReference type="InterPro" id="IPR005218">
    <property type="entry name" value="Diacylglycerol/lipid_kinase"/>
</dbReference>
<evidence type="ECO:0000256" key="10">
    <source>
        <dbReference type="ARBA" id="ARBA00023098"/>
    </source>
</evidence>
<dbReference type="InterPro" id="IPR017438">
    <property type="entry name" value="ATP-NAD_kinase_N"/>
</dbReference>
<dbReference type="Gene3D" id="3.40.50.10330">
    <property type="entry name" value="Probable inorganic polyphosphate/atp-NAD kinase, domain 1"/>
    <property type="match status" value="1"/>
</dbReference>
<evidence type="ECO:0000256" key="7">
    <source>
        <dbReference type="ARBA" id="ARBA00022777"/>
    </source>
</evidence>
<evidence type="ECO:0000259" key="13">
    <source>
        <dbReference type="PROSITE" id="PS50146"/>
    </source>
</evidence>